<protein>
    <submittedName>
        <fullName evidence="4">GPR endopeptidase</fullName>
    </submittedName>
</protein>
<dbReference type="RefSeq" id="WP_020223184.1">
    <property type="nucleotide sequence ID" value="NZ_AP031450.1"/>
</dbReference>
<dbReference type="HAMAP" id="MF_00626">
    <property type="entry name" value="Germination_prot"/>
    <property type="match status" value="1"/>
</dbReference>
<organism evidence="4 6">
    <name type="scientific">Holdemania massiliensis</name>
    <dbReference type="NCBI Taxonomy" id="1468449"/>
    <lineage>
        <taxon>Bacteria</taxon>
        <taxon>Bacillati</taxon>
        <taxon>Bacillota</taxon>
        <taxon>Erysipelotrichia</taxon>
        <taxon>Erysipelotrichales</taxon>
        <taxon>Erysipelotrichaceae</taxon>
        <taxon>Holdemania</taxon>
    </lineage>
</organism>
<dbReference type="GeneID" id="42455083"/>
<dbReference type="NCBIfam" id="TIGR01441">
    <property type="entry name" value="GPR"/>
    <property type="match status" value="1"/>
</dbReference>
<dbReference type="Gene3D" id="3.40.50.1450">
    <property type="entry name" value="HybD-like"/>
    <property type="match status" value="1"/>
</dbReference>
<evidence type="ECO:0000313" key="5">
    <source>
        <dbReference type="EMBL" id="MSC34968.1"/>
    </source>
</evidence>
<dbReference type="InterPro" id="IPR023430">
    <property type="entry name" value="Pept_HybD-like_dom_sf"/>
</dbReference>
<comment type="caution">
    <text evidence="4">The sequence shown here is derived from an EMBL/GenBank/DDBJ whole genome shotgun (WGS) entry which is preliminary data.</text>
</comment>
<evidence type="ECO:0000256" key="2">
    <source>
        <dbReference type="ARBA" id="ARBA00022801"/>
    </source>
</evidence>
<dbReference type="EMBL" id="WKPI01000050">
    <property type="protein sequence ID" value="MSC34968.1"/>
    <property type="molecule type" value="Genomic_DNA"/>
</dbReference>
<evidence type="ECO:0000313" key="6">
    <source>
        <dbReference type="Proteomes" id="UP000433575"/>
    </source>
</evidence>
<evidence type="ECO:0000256" key="1">
    <source>
        <dbReference type="ARBA" id="ARBA00022670"/>
    </source>
</evidence>
<keyword evidence="7" id="KW-1185">Reference proteome</keyword>
<dbReference type="Proteomes" id="UP000433575">
    <property type="component" value="Unassembled WGS sequence"/>
</dbReference>
<gene>
    <name evidence="5" type="ORF">GKD88_17765</name>
    <name evidence="4" type="ORF">GKE08_17855</name>
</gene>
<proteinExistence type="inferred from homology"/>
<dbReference type="Proteomes" id="UP000480929">
    <property type="component" value="Unassembled WGS sequence"/>
</dbReference>
<dbReference type="AlphaFoldDB" id="A0A6N7SB83"/>
<evidence type="ECO:0000313" key="7">
    <source>
        <dbReference type="Proteomes" id="UP000480929"/>
    </source>
</evidence>
<dbReference type="InterPro" id="IPR005080">
    <property type="entry name" value="Peptidase_A25"/>
</dbReference>
<dbReference type="EMBL" id="WKPJ01000047">
    <property type="protein sequence ID" value="MSA91191.1"/>
    <property type="molecule type" value="Genomic_DNA"/>
</dbReference>
<evidence type="ECO:0000313" key="4">
    <source>
        <dbReference type="EMBL" id="MSA91191.1"/>
    </source>
</evidence>
<dbReference type="GO" id="GO:0008233">
    <property type="term" value="F:peptidase activity"/>
    <property type="evidence" value="ECO:0007669"/>
    <property type="project" value="UniProtKB-KW"/>
</dbReference>
<reference evidence="6 7" key="1">
    <citation type="journal article" date="2019" name="Nat. Med.">
        <title>A library of human gut bacterial isolates paired with longitudinal multiomics data enables mechanistic microbiome research.</title>
        <authorList>
            <person name="Poyet M."/>
            <person name="Groussin M."/>
            <person name="Gibbons S.M."/>
            <person name="Avila-Pacheco J."/>
            <person name="Jiang X."/>
            <person name="Kearney S.M."/>
            <person name="Perrotta A.R."/>
            <person name="Berdy B."/>
            <person name="Zhao S."/>
            <person name="Lieberman T.D."/>
            <person name="Swanson P.K."/>
            <person name="Smith M."/>
            <person name="Roesemann S."/>
            <person name="Alexander J.E."/>
            <person name="Rich S.A."/>
            <person name="Livny J."/>
            <person name="Vlamakis H."/>
            <person name="Clish C."/>
            <person name="Bullock K."/>
            <person name="Deik A."/>
            <person name="Scott J."/>
            <person name="Pierce K.A."/>
            <person name="Xavier R.J."/>
            <person name="Alm E.J."/>
        </authorList>
    </citation>
    <scope>NUCLEOTIDE SEQUENCE [LARGE SCALE GENOMIC DNA]</scope>
    <source>
        <strain evidence="4 6">BIOML-A4</strain>
        <strain evidence="5 7">BIOML-A5</strain>
    </source>
</reference>
<dbReference type="SUPFAM" id="SSF53163">
    <property type="entry name" value="HybD-like"/>
    <property type="match status" value="1"/>
</dbReference>
<dbReference type="Pfam" id="PF03418">
    <property type="entry name" value="Peptidase_A25"/>
    <property type="match status" value="1"/>
</dbReference>
<keyword evidence="1" id="KW-0645">Protease</keyword>
<name>A0A6N7SB83_9FIRM</name>
<keyword evidence="3" id="KW-0865">Zymogen</keyword>
<evidence type="ECO:0000256" key="3">
    <source>
        <dbReference type="ARBA" id="ARBA00023145"/>
    </source>
</evidence>
<keyword evidence="2" id="KW-0378">Hydrolase</keyword>
<dbReference type="GO" id="GO:0006508">
    <property type="term" value="P:proteolysis"/>
    <property type="evidence" value="ECO:0007669"/>
    <property type="project" value="UniProtKB-KW"/>
</dbReference>
<dbReference type="GO" id="GO:0009847">
    <property type="term" value="P:spore germination"/>
    <property type="evidence" value="ECO:0007669"/>
    <property type="project" value="InterPro"/>
</dbReference>
<sequence>MRKHRTDLAYEEVLDLQDNENFTHTKKSYHGITTHHISIHHPCEEIEKQPGEYITIELDDLNDAKQREEAIAVTGDCLKQVIDGLKLSGTRALIVGLGNQEITADSLGPMAAKQVIVTAHLHRLQEEELAQGTSEVAVIVPGVMGQTGLETAEFVQAVARQFRPDFVIAIDALATRSIERINRVIQISDTGIQPGGGVGNHRKVLNEELVQAPVVAIGVATVVSIEALIDQVLSTIQCDDYQKVMEHIHYQESYQMVVTPKEMDEEVKHLTEVISTAINQVLHPRFSQM</sequence>
<dbReference type="OrthoDB" id="9777293at2"/>
<accession>A0A6N7SB83</accession>